<feature type="signal peptide" evidence="1">
    <location>
        <begin position="1"/>
        <end position="22"/>
    </location>
</feature>
<proteinExistence type="predicted"/>
<dbReference type="CTD" id="6751022"/>
<sequence>MILSYTFAFLILSANINILALATNRAVHSESLDLGISTSSNQIFKNYDKGSTLTSNKQATPGGLTAFHNTRAFDEIPFYETQVRDFLAPLYHDFENDDKELPKAYQSCPNYISLLRLLSASKKRLTVQEQYVKTLESQLSNLLRQKQQLQFKQRKCHSLRLFVNQRFCQALRNKKQRNTKAIRICNKVMKSEKQRMRNFRKQFERTRSRLWRCTNPW</sequence>
<dbReference type="RefSeq" id="XP_002109807.1">
    <property type="nucleotide sequence ID" value="XM_002109771.1"/>
</dbReference>
<accession>B3RN77</accession>
<dbReference type="Proteomes" id="UP000009022">
    <property type="component" value="Unassembled WGS sequence"/>
</dbReference>
<keyword evidence="1" id="KW-0732">Signal</keyword>
<evidence type="ECO:0000313" key="3">
    <source>
        <dbReference type="Proteomes" id="UP000009022"/>
    </source>
</evidence>
<reference evidence="2 3" key="1">
    <citation type="journal article" date="2008" name="Nature">
        <title>The Trichoplax genome and the nature of placozoans.</title>
        <authorList>
            <person name="Srivastava M."/>
            <person name="Begovic E."/>
            <person name="Chapman J."/>
            <person name="Putnam N.H."/>
            <person name="Hellsten U."/>
            <person name="Kawashima T."/>
            <person name="Kuo A."/>
            <person name="Mitros T."/>
            <person name="Salamov A."/>
            <person name="Carpenter M.L."/>
            <person name="Signorovitch A.Y."/>
            <person name="Moreno M.A."/>
            <person name="Kamm K."/>
            <person name="Grimwood J."/>
            <person name="Schmutz J."/>
            <person name="Shapiro H."/>
            <person name="Grigoriev I.V."/>
            <person name="Buss L.W."/>
            <person name="Schierwater B."/>
            <person name="Dellaporta S.L."/>
            <person name="Rokhsar D.S."/>
        </authorList>
    </citation>
    <scope>NUCLEOTIDE SEQUENCE [LARGE SCALE GENOMIC DNA]</scope>
    <source>
        <strain evidence="2 3">Grell-BS-1999</strain>
    </source>
</reference>
<protein>
    <submittedName>
        <fullName evidence="2">Expressed protein</fullName>
    </submittedName>
</protein>
<organism evidence="2 3">
    <name type="scientific">Trichoplax adhaerens</name>
    <name type="common">Trichoplax reptans</name>
    <dbReference type="NCBI Taxonomy" id="10228"/>
    <lineage>
        <taxon>Eukaryota</taxon>
        <taxon>Metazoa</taxon>
        <taxon>Placozoa</taxon>
        <taxon>Uniplacotomia</taxon>
        <taxon>Trichoplacea</taxon>
        <taxon>Trichoplacidae</taxon>
        <taxon>Trichoplax</taxon>
    </lineage>
</organism>
<dbReference type="EMBL" id="DS985242">
    <property type="protein sequence ID" value="EDV27973.1"/>
    <property type="molecule type" value="Genomic_DNA"/>
</dbReference>
<gene>
    <name evidence="2" type="ORF">TRIADDRAFT_63617</name>
</gene>
<dbReference type="KEGG" id="tad:TRIADDRAFT_63617"/>
<feature type="chain" id="PRO_5002798215" evidence="1">
    <location>
        <begin position="23"/>
        <end position="217"/>
    </location>
</feature>
<dbReference type="InParanoid" id="B3RN77"/>
<name>B3RN77_TRIAD</name>
<dbReference type="AlphaFoldDB" id="B3RN77"/>
<evidence type="ECO:0000313" key="2">
    <source>
        <dbReference type="EMBL" id="EDV27973.1"/>
    </source>
</evidence>
<keyword evidence="3" id="KW-1185">Reference proteome</keyword>
<dbReference type="HOGENOM" id="CLU_1273685_0_0_1"/>
<dbReference type="GeneID" id="6751022"/>
<evidence type="ECO:0000256" key="1">
    <source>
        <dbReference type="SAM" id="SignalP"/>
    </source>
</evidence>